<reference evidence="6" key="2">
    <citation type="journal article" date="2015" name="ISME J.">
        <title>A new class of marine Euryarchaeota group II from the Mediterranean deep chlorophyll maximum.</title>
        <authorList>
            <person name="Martin-Cuadrado A.B."/>
            <person name="Garcia-Heredia I."/>
            <person name="Molto A.G."/>
            <person name="Lopez-Ubeda R."/>
            <person name="Kimes N."/>
            <person name="Lopez-Garcia P."/>
            <person name="Moreira D."/>
            <person name="Rodriguez-Valera F."/>
        </authorList>
    </citation>
    <scope>NUCLEOTIDE SEQUENCE</scope>
</reference>
<evidence type="ECO:0000256" key="1">
    <source>
        <dbReference type="ARBA" id="ARBA00007963"/>
    </source>
</evidence>
<dbReference type="SUPFAM" id="SSF69819">
    <property type="entry name" value="MTH1598-like"/>
    <property type="match status" value="1"/>
</dbReference>
<evidence type="ECO:0000259" key="5">
    <source>
        <dbReference type="Pfam" id="PF01951"/>
    </source>
</evidence>
<proteinExistence type="inferred from homology"/>
<keyword evidence="3" id="KW-0479">Metal-binding</keyword>
<evidence type="ECO:0000256" key="2">
    <source>
        <dbReference type="ARBA" id="ARBA00022694"/>
    </source>
</evidence>
<name>A0A1B1TDH6_9ARCH</name>
<accession>A0A1B1TDH6</accession>
<dbReference type="InterPro" id="IPR036820">
    <property type="entry name" value="Archease_dom_sf"/>
</dbReference>
<protein>
    <recommendedName>
        <fullName evidence="5">Archease domain-containing protein</fullName>
    </recommendedName>
</protein>
<evidence type="ECO:0000256" key="3">
    <source>
        <dbReference type="ARBA" id="ARBA00022723"/>
    </source>
</evidence>
<dbReference type="EMBL" id="KP211884">
    <property type="protein sequence ID" value="ANV80340.1"/>
    <property type="molecule type" value="Genomic_DNA"/>
</dbReference>
<comment type="similarity">
    <text evidence="1">Belongs to the archease family.</text>
</comment>
<evidence type="ECO:0000313" key="6">
    <source>
        <dbReference type="EMBL" id="ANV80340.1"/>
    </source>
</evidence>
<evidence type="ECO:0000256" key="4">
    <source>
        <dbReference type="ARBA" id="ARBA00022837"/>
    </source>
</evidence>
<sequence>MSWWILPTTADIGIRAFSSTAVGAITECVLGLQSIQLEDKNPESLNHLTRFNGVWAVVINNNDLERGLVKFLEEILYRGSVEDQWLVDLAVKIDEKSISAHVSWVKSDFVHREIEIKAVTLHELVFREINKGEIVTGVEPNIPTFEGPGWMAQVVLDI</sequence>
<organism evidence="6">
    <name type="scientific">uncultured Poseidoniia archaeon</name>
    <dbReference type="NCBI Taxonomy" id="1697135"/>
    <lineage>
        <taxon>Archaea</taxon>
        <taxon>Methanobacteriati</taxon>
        <taxon>Thermoplasmatota</taxon>
        <taxon>Candidatus Poseidoniia</taxon>
        <taxon>environmental samples</taxon>
    </lineage>
</organism>
<keyword evidence="2" id="KW-0819">tRNA processing</keyword>
<dbReference type="AlphaFoldDB" id="A0A1B1TDH6"/>
<keyword evidence="4" id="KW-0106">Calcium</keyword>
<dbReference type="InterPro" id="IPR023572">
    <property type="entry name" value="Archease_dom"/>
</dbReference>
<dbReference type="GO" id="GO:0008033">
    <property type="term" value="P:tRNA processing"/>
    <property type="evidence" value="ECO:0007669"/>
    <property type="project" value="UniProtKB-KW"/>
</dbReference>
<feature type="domain" description="Archease" evidence="5">
    <location>
        <begin position="5"/>
        <end position="158"/>
    </location>
</feature>
<dbReference type="Gene3D" id="3.55.10.10">
    <property type="entry name" value="Archease domain"/>
    <property type="match status" value="1"/>
</dbReference>
<reference evidence="6" key="1">
    <citation type="submission" date="2014-11" db="EMBL/GenBank/DDBJ databases">
        <authorList>
            <person name="Zhu J."/>
            <person name="Qi W."/>
            <person name="Song R."/>
        </authorList>
    </citation>
    <scope>NUCLEOTIDE SEQUENCE</scope>
</reference>
<dbReference type="Pfam" id="PF01951">
    <property type="entry name" value="Archease"/>
    <property type="match status" value="1"/>
</dbReference>
<dbReference type="GO" id="GO:0046872">
    <property type="term" value="F:metal ion binding"/>
    <property type="evidence" value="ECO:0007669"/>
    <property type="project" value="UniProtKB-KW"/>
</dbReference>